<organism evidence="1 2">
    <name type="scientific">Archaeoglobus sulfaticallidus PM70-1</name>
    <dbReference type="NCBI Taxonomy" id="387631"/>
    <lineage>
        <taxon>Archaea</taxon>
        <taxon>Methanobacteriati</taxon>
        <taxon>Methanobacteriota</taxon>
        <taxon>Archaeoglobi</taxon>
        <taxon>Archaeoglobales</taxon>
        <taxon>Archaeoglobaceae</taxon>
        <taxon>Archaeoglobus</taxon>
    </lineage>
</organism>
<dbReference type="AlphaFoldDB" id="N0BGJ2"/>
<evidence type="ECO:0000313" key="1">
    <source>
        <dbReference type="EMBL" id="AGK62123.1"/>
    </source>
</evidence>
<keyword evidence="2" id="KW-1185">Reference proteome</keyword>
<reference evidence="1 2" key="1">
    <citation type="journal article" date="2013" name="Genome Announc.">
        <title>Complete Genome Sequence of the Thermophilic and Facultatively Chemolithoautotrophic Sulfate Reducer Archaeoglobus sulfaticallidus Strain PM70-1T.</title>
        <authorList>
            <person name="Stokke R."/>
            <person name="Hocking W.P."/>
            <person name="Steinsbu B.O."/>
            <person name="Steen I.H."/>
        </authorList>
    </citation>
    <scope>NUCLEOTIDE SEQUENCE [LARGE SCALE GENOMIC DNA]</scope>
    <source>
        <strain evidence="1">PM70-1</strain>
    </source>
</reference>
<proteinExistence type="predicted"/>
<dbReference type="GeneID" id="15393801"/>
<protein>
    <submittedName>
        <fullName evidence="1">Uncharacterized protein</fullName>
    </submittedName>
</protein>
<name>N0BGJ2_9EURY</name>
<dbReference type="EMBL" id="CP005290">
    <property type="protein sequence ID" value="AGK62123.1"/>
    <property type="molecule type" value="Genomic_DNA"/>
</dbReference>
<evidence type="ECO:0000313" key="2">
    <source>
        <dbReference type="Proteomes" id="UP000013307"/>
    </source>
</evidence>
<accession>N0BGJ2</accession>
<gene>
    <name evidence="1" type="ORF">Asulf_02169</name>
</gene>
<dbReference type="KEGG" id="ast:Asulf_02169"/>
<dbReference type="RefSeq" id="WP_015591719.1">
    <property type="nucleotide sequence ID" value="NC_021169.1"/>
</dbReference>
<sequence length="78" mass="8427">MNWKRVGVVVVAIAAVALVYTATAHPLGWNYGYGMMGYGMPMMGYGYQPAGQSTGNYAGFNGDFYNWLCPIMNLMTGG</sequence>
<dbReference type="HOGENOM" id="CLU_2613406_0_0_2"/>
<dbReference type="Proteomes" id="UP000013307">
    <property type="component" value="Chromosome"/>
</dbReference>